<evidence type="ECO:0000313" key="4">
    <source>
        <dbReference type="Proteomes" id="UP001386955"/>
    </source>
</evidence>
<proteinExistence type="predicted"/>
<evidence type="ECO:0000259" key="2">
    <source>
        <dbReference type="Pfam" id="PF23247"/>
    </source>
</evidence>
<dbReference type="InterPro" id="IPR050905">
    <property type="entry name" value="Plant_NBS-LRR"/>
</dbReference>
<dbReference type="SUPFAM" id="SSF52058">
    <property type="entry name" value="L domain-like"/>
    <property type="match status" value="1"/>
</dbReference>
<comment type="caution">
    <text evidence="3">The sequence shown here is derived from an EMBL/GenBank/DDBJ whole genome shotgun (WGS) entry which is preliminary data.</text>
</comment>
<sequence length="413" mass="47962">MPKLITIEALRWKGWEQIYGVPVPGCNPNDDFFPRKQDTFLAPYQNICFPNLQTICISYCHKLKTVFSVTSVSSLPNLESLFVDECDNLEVIISLRPPPPQVIFPKLERIWIKRCRKLKSIFFTAILATLPRLKWLTVEDCNELEDIISSEAKAVRNLSNFFQQVYFPTLQEIEISRCNKLKTIFSFTIVRSLTQLECLIVYLCNELEELFSFDSKDAEKVEQILTHSQQVYLPRLYKMHITRCNKLKTIFPLTIIRSLPDLEELCIEHCNALEELFCFDSKKAEQVEQILISSQQAYFPRLVLIDIRGCNKLKFIFSFSVAYHCSSLEKLCIECCSKLERIVKFEHTATSEEGVGAAIDDNYCYHLLFPNLYQVELQKLPSLTQTFPGFEPEFWYIKDCPLIVPATIQVPQL</sequence>
<dbReference type="InterPro" id="IPR057135">
    <property type="entry name" value="At4g27190-like_LRR"/>
</dbReference>
<feature type="domain" description="Disease resistance protein At4g27190-like leucine-rich repeats" evidence="2">
    <location>
        <begin position="89"/>
        <end position="155"/>
    </location>
</feature>
<feature type="domain" description="Disease resistance protein At4g27190-like leucine-rich repeats" evidence="2">
    <location>
        <begin position="223"/>
        <end position="286"/>
    </location>
</feature>
<dbReference type="InterPro" id="IPR032675">
    <property type="entry name" value="LRR_dom_sf"/>
</dbReference>
<organism evidence="3 4">
    <name type="scientific">Psophocarpus tetragonolobus</name>
    <name type="common">Winged bean</name>
    <name type="synonym">Dolichos tetragonolobus</name>
    <dbReference type="NCBI Taxonomy" id="3891"/>
    <lineage>
        <taxon>Eukaryota</taxon>
        <taxon>Viridiplantae</taxon>
        <taxon>Streptophyta</taxon>
        <taxon>Embryophyta</taxon>
        <taxon>Tracheophyta</taxon>
        <taxon>Spermatophyta</taxon>
        <taxon>Magnoliopsida</taxon>
        <taxon>eudicotyledons</taxon>
        <taxon>Gunneridae</taxon>
        <taxon>Pentapetalae</taxon>
        <taxon>rosids</taxon>
        <taxon>fabids</taxon>
        <taxon>Fabales</taxon>
        <taxon>Fabaceae</taxon>
        <taxon>Papilionoideae</taxon>
        <taxon>50 kb inversion clade</taxon>
        <taxon>NPAAA clade</taxon>
        <taxon>indigoferoid/millettioid clade</taxon>
        <taxon>Phaseoleae</taxon>
        <taxon>Psophocarpus</taxon>
    </lineage>
</organism>
<dbReference type="Pfam" id="PF23247">
    <property type="entry name" value="LRR_RPS2"/>
    <property type="match status" value="4"/>
</dbReference>
<gene>
    <name evidence="3" type="ORF">VNO78_27539</name>
</gene>
<evidence type="ECO:0000256" key="1">
    <source>
        <dbReference type="ARBA" id="ARBA00022821"/>
    </source>
</evidence>
<keyword evidence="1" id="KW-0611">Plant defense</keyword>
<feature type="domain" description="Disease resistance protein At4g27190-like leucine-rich repeats" evidence="2">
    <location>
        <begin position="43"/>
        <end position="87"/>
    </location>
</feature>
<dbReference type="Gene3D" id="3.80.10.10">
    <property type="entry name" value="Ribonuclease Inhibitor"/>
    <property type="match status" value="2"/>
</dbReference>
<dbReference type="PANTHER" id="PTHR33463">
    <property type="entry name" value="NB-ARC DOMAIN-CONTAINING PROTEIN-RELATED"/>
    <property type="match status" value="1"/>
</dbReference>
<accession>A0AAN9S3J7</accession>
<name>A0AAN9S3J7_PSOTE</name>
<dbReference type="EMBL" id="JAYMYS010000007">
    <property type="protein sequence ID" value="KAK7387054.1"/>
    <property type="molecule type" value="Genomic_DNA"/>
</dbReference>
<evidence type="ECO:0000313" key="3">
    <source>
        <dbReference type="EMBL" id="KAK7387054.1"/>
    </source>
</evidence>
<keyword evidence="4" id="KW-1185">Reference proteome</keyword>
<reference evidence="3 4" key="1">
    <citation type="submission" date="2024-01" db="EMBL/GenBank/DDBJ databases">
        <title>The genomes of 5 underutilized Papilionoideae crops provide insights into root nodulation and disease resistanc.</title>
        <authorList>
            <person name="Jiang F."/>
        </authorList>
    </citation>
    <scope>NUCLEOTIDE SEQUENCE [LARGE SCALE GENOMIC DNA]</scope>
    <source>
        <strain evidence="3">DUOXIRENSHENG_FW03</strain>
        <tissue evidence="3">Leaves</tissue>
    </source>
</reference>
<feature type="domain" description="Disease resistance protein At4g27190-like leucine-rich repeats" evidence="2">
    <location>
        <begin position="163"/>
        <end position="221"/>
    </location>
</feature>
<dbReference type="Proteomes" id="UP001386955">
    <property type="component" value="Unassembled WGS sequence"/>
</dbReference>
<protein>
    <recommendedName>
        <fullName evidence="2">Disease resistance protein At4g27190-like leucine-rich repeats domain-containing protein</fullName>
    </recommendedName>
</protein>
<dbReference type="AlphaFoldDB" id="A0AAN9S3J7"/>